<dbReference type="PANTHER" id="PTHR35093:SF8">
    <property type="entry name" value="OUTER MEMBRANE PROTEIN NMB0088-RELATED"/>
    <property type="match status" value="1"/>
</dbReference>
<evidence type="ECO:0000313" key="10">
    <source>
        <dbReference type="Proteomes" id="UP001055156"/>
    </source>
</evidence>
<dbReference type="SUPFAM" id="SSF56935">
    <property type="entry name" value="Porins"/>
    <property type="match status" value="1"/>
</dbReference>
<comment type="subcellular location">
    <subcellularLocation>
        <location evidence="1">Cell outer membrane</location>
        <topology evidence="1">Multi-pass membrane protein</topology>
    </subcellularLocation>
</comment>
<name>A0ABQ4T6J6_METOR</name>
<dbReference type="Gene3D" id="2.40.160.60">
    <property type="entry name" value="Outer membrane protein transport protein (OMPP1/FadL/TodX)"/>
    <property type="match status" value="1"/>
</dbReference>
<dbReference type="InterPro" id="IPR005017">
    <property type="entry name" value="OMPP1/FadL/TodX"/>
</dbReference>
<keyword evidence="7" id="KW-0998">Cell outer membrane</keyword>
<keyword evidence="3" id="KW-1134">Transmembrane beta strand</keyword>
<evidence type="ECO:0000256" key="4">
    <source>
        <dbReference type="ARBA" id="ARBA00022692"/>
    </source>
</evidence>
<dbReference type="EMBL" id="BPQV01000005">
    <property type="protein sequence ID" value="GJE27300.1"/>
    <property type="molecule type" value="Genomic_DNA"/>
</dbReference>
<reference evidence="9" key="2">
    <citation type="submission" date="2021-08" db="EMBL/GenBank/DDBJ databases">
        <authorList>
            <person name="Tani A."/>
            <person name="Ola A."/>
            <person name="Ogura Y."/>
            <person name="Katsura K."/>
            <person name="Hayashi T."/>
        </authorList>
    </citation>
    <scope>NUCLEOTIDE SEQUENCE</scope>
    <source>
        <strain evidence="9">NBRC 15689</strain>
    </source>
</reference>
<evidence type="ECO:0000256" key="5">
    <source>
        <dbReference type="ARBA" id="ARBA00022729"/>
    </source>
</evidence>
<evidence type="ECO:0000256" key="8">
    <source>
        <dbReference type="SAM" id="SignalP"/>
    </source>
</evidence>
<accession>A0ABQ4T6J6</accession>
<dbReference type="Proteomes" id="UP001055156">
    <property type="component" value="Unassembled WGS sequence"/>
</dbReference>
<evidence type="ECO:0000256" key="7">
    <source>
        <dbReference type="ARBA" id="ARBA00023237"/>
    </source>
</evidence>
<feature type="signal peptide" evidence="8">
    <location>
        <begin position="1"/>
        <end position="33"/>
    </location>
</feature>
<sequence length="452" mass="47639">MGKIGRIRAHALSGVSALCLAGLAAGVTTQAQAGAFGIREQSTQAQGLSFAGAASGSGGVSSMFWNPAVITMRPGWVSEQNLTFINLSSEIQPTAGTNPGFLPLGGSGDIGQGAVVPAGATSYQLSDRVWIGLQTGAPFGLVTKPRDVWAGEVYGRSSRIFSLAFNPVIGFKVNDWLSVAAGPNIEYFRLTLRQAVPLTPLLPAAALPSAFLKGDSWGVGFTAGATITPWDGTVLGIGYRSSVHHDLEGSIGVPLLALARAAGQVKANLNTPDKLSVGLTQAINPVTRVSLGFEWDNWSRLGTIGIVSKTLGVPVNFLPLNYKDGFTYSIGAEYDWSPALTLRAGFAYEESPIDFSNRSVRLPDNDRYIASIGASYRWSDQLTLNAAYSHFFLDKSSILAGLGRDYDTRNVLGASIAFAGTVDSSADVVSVGFRYVFAPPPAAIPAPLVRKY</sequence>
<keyword evidence="6" id="KW-0472">Membrane</keyword>
<evidence type="ECO:0000256" key="1">
    <source>
        <dbReference type="ARBA" id="ARBA00004571"/>
    </source>
</evidence>
<protein>
    <recommendedName>
        <fullName evidence="11">Membrane protein involved in aromatic hydrocarbon degradation</fullName>
    </recommendedName>
</protein>
<keyword evidence="4" id="KW-0812">Transmembrane</keyword>
<evidence type="ECO:0000313" key="9">
    <source>
        <dbReference type="EMBL" id="GJE27300.1"/>
    </source>
</evidence>
<dbReference type="PANTHER" id="PTHR35093">
    <property type="entry name" value="OUTER MEMBRANE PROTEIN NMB0088-RELATED"/>
    <property type="match status" value="1"/>
</dbReference>
<organism evidence="9 10">
    <name type="scientific">Methylobacterium organophilum</name>
    <dbReference type="NCBI Taxonomy" id="410"/>
    <lineage>
        <taxon>Bacteria</taxon>
        <taxon>Pseudomonadati</taxon>
        <taxon>Pseudomonadota</taxon>
        <taxon>Alphaproteobacteria</taxon>
        <taxon>Hyphomicrobiales</taxon>
        <taxon>Methylobacteriaceae</taxon>
        <taxon>Methylobacterium</taxon>
    </lineage>
</organism>
<evidence type="ECO:0000256" key="2">
    <source>
        <dbReference type="ARBA" id="ARBA00008163"/>
    </source>
</evidence>
<comment type="similarity">
    <text evidence="2">Belongs to the OmpP1/FadL family.</text>
</comment>
<evidence type="ECO:0000256" key="6">
    <source>
        <dbReference type="ARBA" id="ARBA00023136"/>
    </source>
</evidence>
<evidence type="ECO:0000256" key="3">
    <source>
        <dbReference type="ARBA" id="ARBA00022452"/>
    </source>
</evidence>
<comment type="caution">
    <text evidence="9">The sequence shown here is derived from an EMBL/GenBank/DDBJ whole genome shotgun (WGS) entry which is preliminary data.</text>
</comment>
<keyword evidence="5 8" id="KW-0732">Signal</keyword>
<evidence type="ECO:0008006" key="11">
    <source>
        <dbReference type="Google" id="ProtNLM"/>
    </source>
</evidence>
<keyword evidence="10" id="KW-1185">Reference proteome</keyword>
<dbReference type="Pfam" id="PF03349">
    <property type="entry name" value="Toluene_X"/>
    <property type="match status" value="1"/>
</dbReference>
<feature type="chain" id="PRO_5047282524" description="Membrane protein involved in aromatic hydrocarbon degradation" evidence="8">
    <location>
        <begin position="34"/>
        <end position="452"/>
    </location>
</feature>
<gene>
    <name evidence="9" type="ORF">LKMONMHP_2158</name>
</gene>
<proteinExistence type="inferred from homology"/>
<reference evidence="9" key="1">
    <citation type="journal article" date="2021" name="Front. Microbiol.">
        <title>Comprehensive Comparative Genomics and Phenotyping of Methylobacterium Species.</title>
        <authorList>
            <person name="Alessa O."/>
            <person name="Ogura Y."/>
            <person name="Fujitani Y."/>
            <person name="Takami H."/>
            <person name="Hayashi T."/>
            <person name="Sahin N."/>
            <person name="Tani A."/>
        </authorList>
    </citation>
    <scope>NUCLEOTIDE SEQUENCE</scope>
    <source>
        <strain evidence="9">NBRC 15689</strain>
    </source>
</reference>